<evidence type="ECO:0000313" key="2">
    <source>
        <dbReference type="WBParaSite" id="MBELARI_LOCUS6799"/>
    </source>
</evidence>
<protein>
    <submittedName>
        <fullName evidence="2">Uncharacterized protein</fullName>
    </submittedName>
</protein>
<dbReference type="AlphaFoldDB" id="A0AAF3FL45"/>
<name>A0AAF3FL45_9BILA</name>
<evidence type="ECO:0000313" key="1">
    <source>
        <dbReference type="Proteomes" id="UP000887575"/>
    </source>
</evidence>
<sequence>MSANLVSIHSVEEHQFLNDLIVAEVDSREALCQMPHQVWIGLRFVNGTRSWSDESSDDYVPRDQPINLYYTPSVDTFARKKRTERRTAFITLQMNLTRPTHQLADEIQNAVVNAAYQSHCSIDWNYFAATHSCYYFQT</sequence>
<dbReference type="SUPFAM" id="SSF56436">
    <property type="entry name" value="C-type lectin-like"/>
    <property type="match status" value="1"/>
</dbReference>
<accession>A0AAF3FL45</accession>
<organism evidence="1 2">
    <name type="scientific">Mesorhabditis belari</name>
    <dbReference type="NCBI Taxonomy" id="2138241"/>
    <lineage>
        <taxon>Eukaryota</taxon>
        <taxon>Metazoa</taxon>
        <taxon>Ecdysozoa</taxon>
        <taxon>Nematoda</taxon>
        <taxon>Chromadorea</taxon>
        <taxon>Rhabditida</taxon>
        <taxon>Rhabditina</taxon>
        <taxon>Rhabditomorpha</taxon>
        <taxon>Rhabditoidea</taxon>
        <taxon>Rhabditidae</taxon>
        <taxon>Mesorhabditinae</taxon>
        <taxon>Mesorhabditis</taxon>
    </lineage>
</organism>
<dbReference type="Proteomes" id="UP000887575">
    <property type="component" value="Unassembled WGS sequence"/>
</dbReference>
<dbReference type="InterPro" id="IPR016186">
    <property type="entry name" value="C-type_lectin-like/link_sf"/>
</dbReference>
<reference evidence="2" key="1">
    <citation type="submission" date="2024-02" db="UniProtKB">
        <authorList>
            <consortium name="WormBaseParasite"/>
        </authorList>
    </citation>
    <scope>IDENTIFICATION</scope>
</reference>
<dbReference type="InterPro" id="IPR016187">
    <property type="entry name" value="CTDL_fold"/>
</dbReference>
<keyword evidence="1" id="KW-1185">Reference proteome</keyword>
<dbReference type="Gene3D" id="3.10.100.10">
    <property type="entry name" value="Mannose-Binding Protein A, subunit A"/>
    <property type="match status" value="1"/>
</dbReference>
<dbReference type="WBParaSite" id="MBELARI_LOCUS6799">
    <property type="protein sequence ID" value="MBELARI_LOCUS6799"/>
    <property type="gene ID" value="MBELARI_LOCUS6799"/>
</dbReference>
<proteinExistence type="predicted"/>